<comment type="subunit">
    <text evidence="3">Homohexamer.</text>
</comment>
<feature type="domain" description="Sm" evidence="4">
    <location>
        <begin position="11"/>
        <end position="72"/>
    </location>
</feature>
<dbReference type="PANTHER" id="PTHR34772">
    <property type="entry name" value="RNA-BINDING PROTEIN HFQ"/>
    <property type="match status" value="1"/>
</dbReference>
<reference evidence="5 6" key="1">
    <citation type="submission" date="2021-03" db="EMBL/GenBank/DDBJ databases">
        <title>Genomic Encyclopedia of Type Strains, Phase IV (KMG-IV): sequencing the most valuable type-strain genomes for metagenomic binning, comparative biology and taxonomic classification.</title>
        <authorList>
            <person name="Goeker M."/>
        </authorList>
    </citation>
    <scope>NUCLEOTIDE SEQUENCE [LARGE SCALE GENOMIC DNA]</scope>
    <source>
        <strain evidence="5 6">DSM 1289</strain>
    </source>
</reference>
<dbReference type="Gene3D" id="2.30.30.100">
    <property type="match status" value="1"/>
</dbReference>
<keyword evidence="6" id="KW-1185">Reference proteome</keyword>
<dbReference type="InterPro" id="IPR047575">
    <property type="entry name" value="Sm"/>
</dbReference>
<dbReference type="SUPFAM" id="SSF50182">
    <property type="entry name" value="Sm-like ribonucleoproteins"/>
    <property type="match status" value="1"/>
</dbReference>
<comment type="caution">
    <text evidence="5">The sequence shown here is derived from an EMBL/GenBank/DDBJ whole genome shotgun (WGS) entry which is preliminary data.</text>
</comment>
<dbReference type="PANTHER" id="PTHR34772:SF1">
    <property type="entry name" value="RNA-BINDING PROTEIN HFQ"/>
    <property type="match status" value="1"/>
</dbReference>
<dbReference type="Pfam" id="PF17209">
    <property type="entry name" value="Hfq"/>
    <property type="match status" value="1"/>
</dbReference>
<accession>A0ABS4E7T4</accession>
<dbReference type="PROSITE" id="PS52002">
    <property type="entry name" value="SM"/>
    <property type="match status" value="1"/>
</dbReference>
<dbReference type="EMBL" id="JAGGJX010000001">
    <property type="protein sequence ID" value="MBP1853986.1"/>
    <property type="molecule type" value="Genomic_DNA"/>
</dbReference>
<keyword evidence="1 3" id="KW-0694">RNA-binding</keyword>
<comment type="function">
    <text evidence="3">RNA chaperone that binds small regulatory RNA (sRNAs) and mRNAs to facilitate mRNA translational regulation in response to envelope stress, environmental stress and changes in metabolite concentrations. Also binds with high specificity to tRNAs.</text>
</comment>
<sequence length="81" mass="9126">MMRNTVLNLQDLFLNTSRKEKIAVTVYMLDGSSLDGVVKGFDSYIVLLEKSDKSQQMIYKHAIASIKPSKYIGLGNNNQNK</sequence>
<organism evidence="5 6">
    <name type="scientific">Metaclostridioides mangenotii</name>
    <dbReference type="NCBI Taxonomy" id="1540"/>
    <lineage>
        <taxon>Bacteria</taxon>
        <taxon>Bacillati</taxon>
        <taxon>Bacillota</taxon>
        <taxon>Clostridia</taxon>
        <taxon>Peptostreptococcales</taxon>
        <taxon>Peptostreptococcaceae</taxon>
        <taxon>Metaclostridioides</taxon>
    </lineage>
</organism>
<keyword evidence="2 3" id="KW-0346">Stress response</keyword>
<dbReference type="CDD" id="cd01716">
    <property type="entry name" value="Hfq"/>
    <property type="match status" value="1"/>
</dbReference>
<dbReference type="InterPro" id="IPR010920">
    <property type="entry name" value="LSM_dom_sf"/>
</dbReference>
<dbReference type="Proteomes" id="UP000767291">
    <property type="component" value="Unassembled WGS sequence"/>
</dbReference>
<evidence type="ECO:0000313" key="6">
    <source>
        <dbReference type="Proteomes" id="UP000767291"/>
    </source>
</evidence>
<evidence type="ECO:0000256" key="1">
    <source>
        <dbReference type="ARBA" id="ARBA00022884"/>
    </source>
</evidence>
<dbReference type="NCBIfam" id="TIGR02383">
    <property type="entry name" value="Hfq"/>
    <property type="match status" value="1"/>
</dbReference>
<evidence type="ECO:0000259" key="4">
    <source>
        <dbReference type="PROSITE" id="PS52002"/>
    </source>
</evidence>
<comment type="similarity">
    <text evidence="3">Belongs to the Hfq family.</text>
</comment>
<gene>
    <name evidence="3" type="primary">hfq</name>
    <name evidence="5" type="ORF">J2Z43_000376</name>
</gene>
<name>A0ABS4E7T4_9FIRM</name>
<proteinExistence type="inferred from homology"/>
<evidence type="ECO:0000256" key="3">
    <source>
        <dbReference type="HAMAP-Rule" id="MF_00436"/>
    </source>
</evidence>
<protein>
    <recommendedName>
        <fullName evidence="3">RNA-binding protein Hfq</fullName>
    </recommendedName>
</protein>
<dbReference type="HAMAP" id="MF_00436">
    <property type="entry name" value="Hfq"/>
    <property type="match status" value="1"/>
</dbReference>
<evidence type="ECO:0000313" key="5">
    <source>
        <dbReference type="EMBL" id="MBP1853986.1"/>
    </source>
</evidence>
<evidence type="ECO:0000256" key="2">
    <source>
        <dbReference type="ARBA" id="ARBA00023016"/>
    </source>
</evidence>
<dbReference type="InterPro" id="IPR005001">
    <property type="entry name" value="Hfq"/>
</dbReference>